<reference evidence="2" key="1">
    <citation type="submission" date="2020-07" db="EMBL/GenBank/DDBJ databases">
        <authorList>
            <person name="Camacho E."/>
        </authorList>
    </citation>
    <scope>NUCLEOTIDE SEQUENCE</scope>
    <source>
        <strain evidence="2">MPO218</strain>
    </source>
</reference>
<gene>
    <name evidence="2" type="ORF">HRJ34_12335</name>
</gene>
<evidence type="ECO:0000313" key="2">
    <source>
        <dbReference type="EMBL" id="QTH24222.1"/>
    </source>
</evidence>
<organism evidence="2 3">
    <name type="scientific">Rhizorhabdus wittichii</name>
    <dbReference type="NCBI Taxonomy" id="160791"/>
    <lineage>
        <taxon>Bacteria</taxon>
        <taxon>Pseudomonadati</taxon>
        <taxon>Pseudomonadota</taxon>
        <taxon>Alphaproteobacteria</taxon>
        <taxon>Sphingomonadales</taxon>
        <taxon>Sphingomonadaceae</taxon>
        <taxon>Rhizorhabdus</taxon>
    </lineage>
</organism>
<dbReference type="Proteomes" id="UP000664914">
    <property type="component" value="Chromosome"/>
</dbReference>
<dbReference type="OMA" id="IALQFHH"/>
<proteinExistence type="predicted"/>
<dbReference type="AlphaFoldDB" id="A0A975HG94"/>
<evidence type="ECO:0000313" key="3">
    <source>
        <dbReference type="Proteomes" id="UP000664914"/>
    </source>
</evidence>
<keyword evidence="1" id="KW-1133">Transmembrane helix</keyword>
<feature type="transmembrane region" description="Helical" evidence="1">
    <location>
        <begin position="56"/>
        <end position="77"/>
    </location>
</feature>
<keyword evidence="1" id="KW-0812">Transmembrane</keyword>
<keyword evidence="1" id="KW-0472">Membrane</keyword>
<reference evidence="2" key="2">
    <citation type="submission" date="2021-04" db="EMBL/GenBank/DDBJ databases">
        <title>Isolation and genomic analysis of the ibuprofen-degrading bacterium Sphingomonas strain MPO218.</title>
        <authorList>
            <person name="Aulestia M."/>
            <person name="Flores A."/>
            <person name="Mangas E.L."/>
            <person name="Perez-Pulido A.J."/>
            <person name="Santero E."/>
            <person name="Camacho E.M."/>
        </authorList>
    </citation>
    <scope>NUCLEOTIDE SEQUENCE</scope>
    <source>
        <strain evidence="2">MPO218</strain>
    </source>
</reference>
<protein>
    <submittedName>
        <fullName evidence="2">DUF983 domain-containing protein</fullName>
    </submittedName>
</protein>
<sequence length="127" mass="13556">MPEPSAPPPPAPLDAALRGLCPRCGAPGLFASFLRFADRCAGCGLDYRAFNVGDGAAAFLILIVGGLVSLLAIIVELKWSPPLIVHLLLWLPLTIGLTVLLLRLAKGLLLALEYKNAAREGRFVKRD</sequence>
<dbReference type="RefSeq" id="WP_012050065.1">
    <property type="nucleotide sequence ID" value="NZ_CP059319.1"/>
</dbReference>
<accession>A0A975HG94</accession>
<evidence type="ECO:0000256" key="1">
    <source>
        <dbReference type="SAM" id="Phobius"/>
    </source>
</evidence>
<dbReference type="Pfam" id="PF06170">
    <property type="entry name" value="DUF983"/>
    <property type="match status" value="1"/>
</dbReference>
<name>A0A975HG94_9SPHN</name>
<dbReference type="EMBL" id="CP059319">
    <property type="protein sequence ID" value="QTH24222.1"/>
    <property type="molecule type" value="Genomic_DNA"/>
</dbReference>
<feature type="transmembrane region" description="Helical" evidence="1">
    <location>
        <begin position="83"/>
        <end position="105"/>
    </location>
</feature>
<dbReference type="InterPro" id="IPR009325">
    <property type="entry name" value="DUF983"/>
</dbReference>